<evidence type="ECO:0000259" key="8">
    <source>
        <dbReference type="Pfam" id="PF00590"/>
    </source>
</evidence>
<dbReference type="GO" id="GO:0009236">
    <property type="term" value="P:cobalamin biosynthetic process"/>
    <property type="evidence" value="ECO:0007669"/>
    <property type="project" value="UniProtKB-UniRule"/>
</dbReference>
<sequence>MSPGPAGYGRFYGVGVGPGDPELITVRAARVLGRVDVVFSACAHGDGESLARRIAEPYLAPSARVVPLHFPMTRNRREVEAAWDENARRVLGVLEAPADAAFITLGDPSTFSTFTYLWRRLSALAPGLEAEVVPGITSYQAAAAQAGEPLAEGEESLVIVSGAKGGAQVERFRALADNLVVLKVYRRAEEVARALREGSELEGVVVSRCGLPGERVHRGLDALTAGSDSYYTLVIAKNRRRREWPLA</sequence>
<dbReference type="InterPro" id="IPR014777">
    <property type="entry name" value="4pyrrole_Mease_sub1"/>
</dbReference>
<feature type="domain" description="Tetrapyrrole methylase" evidence="8">
    <location>
        <begin position="10"/>
        <end position="219"/>
    </location>
</feature>
<evidence type="ECO:0000313" key="9">
    <source>
        <dbReference type="EMBL" id="NDY42856.1"/>
    </source>
</evidence>
<proteinExistence type="inferred from homology"/>
<dbReference type="Pfam" id="PF00590">
    <property type="entry name" value="TP_methylase"/>
    <property type="match status" value="1"/>
</dbReference>
<comment type="similarity">
    <text evidence="2 7">Belongs to the precorrin methyltransferase family.</text>
</comment>
<dbReference type="Proteomes" id="UP000469346">
    <property type="component" value="Unassembled WGS sequence"/>
</dbReference>
<evidence type="ECO:0000256" key="3">
    <source>
        <dbReference type="ARBA" id="ARBA00022573"/>
    </source>
</evidence>
<evidence type="ECO:0000256" key="1">
    <source>
        <dbReference type="ARBA" id="ARBA00004953"/>
    </source>
</evidence>
<name>A0A6N9TWJ3_DISTH</name>
<dbReference type="InterPro" id="IPR014776">
    <property type="entry name" value="4pyrrole_Mease_sub2"/>
</dbReference>
<comment type="caution">
    <text evidence="9">The sequence shown here is derived from an EMBL/GenBank/DDBJ whole genome shotgun (WGS) entry which is preliminary data.</text>
</comment>
<dbReference type="RefSeq" id="WP_163298985.1">
    <property type="nucleotide sequence ID" value="NZ_JAAGRR010000092.1"/>
</dbReference>
<dbReference type="Gene3D" id="3.40.1010.10">
    <property type="entry name" value="Cobalt-precorrin-4 Transmethylase, Domain 1"/>
    <property type="match status" value="1"/>
</dbReference>
<evidence type="ECO:0000256" key="7">
    <source>
        <dbReference type="PIRNR" id="PIRNR036427"/>
    </source>
</evidence>
<dbReference type="InterPro" id="IPR006364">
    <property type="entry name" value="CobI/CbiL/CobIJ_dom"/>
</dbReference>
<gene>
    <name evidence="9" type="primary">cobI</name>
    <name evidence="9" type="ORF">G3N55_08365</name>
</gene>
<dbReference type="GO" id="GO:0030788">
    <property type="term" value="F:precorrin-2 C20-methyltransferase activity"/>
    <property type="evidence" value="ECO:0007669"/>
    <property type="project" value="UniProtKB-EC"/>
</dbReference>
<evidence type="ECO:0000313" key="10">
    <source>
        <dbReference type="Proteomes" id="UP000469346"/>
    </source>
</evidence>
<keyword evidence="5 9" id="KW-0808">Transferase</keyword>
<organism evidence="9 10">
    <name type="scientific">Dissulfurirhabdus thermomarina</name>
    <dbReference type="NCBI Taxonomy" id="1765737"/>
    <lineage>
        <taxon>Bacteria</taxon>
        <taxon>Deltaproteobacteria</taxon>
        <taxon>Dissulfurirhabdaceae</taxon>
        <taxon>Dissulfurirhabdus</taxon>
    </lineage>
</organism>
<dbReference type="AlphaFoldDB" id="A0A6N9TWJ3"/>
<evidence type="ECO:0000256" key="2">
    <source>
        <dbReference type="ARBA" id="ARBA00005879"/>
    </source>
</evidence>
<dbReference type="CDD" id="cd11645">
    <property type="entry name" value="Precorrin_2_C20_MT"/>
    <property type="match status" value="1"/>
</dbReference>
<keyword evidence="3" id="KW-0169">Cobalamin biosynthesis</keyword>
<dbReference type="Gene3D" id="3.30.950.10">
    <property type="entry name" value="Methyltransferase, Cobalt-precorrin-4 Transmethylase, Domain 2"/>
    <property type="match status" value="1"/>
</dbReference>
<protein>
    <submittedName>
        <fullName evidence="9">Precorrin-2 C(20)-methyltransferase</fullName>
        <ecNumber evidence="9">2.1.1.130</ecNumber>
    </submittedName>
</protein>
<dbReference type="PANTHER" id="PTHR43467:SF2">
    <property type="entry name" value="COBALT-PRECORRIN-2 C(20)-METHYLTRANSFERASE"/>
    <property type="match status" value="1"/>
</dbReference>
<keyword evidence="4 9" id="KW-0489">Methyltransferase</keyword>
<dbReference type="EMBL" id="JAAGRR010000092">
    <property type="protein sequence ID" value="NDY42856.1"/>
    <property type="molecule type" value="Genomic_DNA"/>
</dbReference>
<evidence type="ECO:0000256" key="5">
    <source>
        <dbReference type="ARBA" id="ARBA00022679"/>
    </source>
</evidence>
<comment type="pathway">
    <text evidence="1">Cofactor biosynthesis; adenosylcobalamin biosynthesis.</text>
</comment>
<dbReference type="InterPro" id="IPR000878">
    <property type="entry name" value="4pyrrol_Mease"/>
</dbReference>
<dbReference type="GO" id="GO:0032259">
    <property type="term" value="P:methylation"/>
    <property type="evidence" value="ECO:0007669"/>
    <property type="project" value="UniProtKB-KW"/>
</dbReference>
<keyword evidence="10" id="KW-1185">Reference proteome</keyword>
<dbReference type="SUPFAM" id="SSF53790">
    <property type="entry name" value="Tetrapyrrole methylase"/>
    <property type="match status" value="1"/>
</dbReference>
<dbReference type="UniPathway" id="UPA00148"/>
<dbReference type="NCBIfam" id="TIGR01467">
    <property type="entry name" value="cobI_cbiL"/>
    <property type="match status" value="1"/>
</dbReference>
<evidence type="ECO:0000256" key="4">
    <source>
        <dbReference type="ARBA" id="ARBA00022603"/>
    </source>
</evidence>
<dbReference type="EC" id="2.1.1.130" evidence="9"/>
<dbReference type="InterPro" id="IPR012382">
    <property type="entry name" value="CobI/CbiL"/>
</dbReference>
<dbReference type="PIRSF" id="PIRSF036427">
    <property type="entry name" value="Precrrn-2_mtase"/>
    <property type="match status" value="1"/>
</dbReference>
<dbReference type="InterPro" id="IPR035996">
    <property type="entry name" value="4pyrrol_Methylase_sf"/>
</dbReference>
<accession>A0A6N9TWJ3</accession>
<reference evidence="9 10" key="1">
    <citation type="submission" date="2020-02" db="EMBL/GenBank/DDBJ databases">
        <title>Comparative genomics of sulfur disproportionating microorganisms.</title>
        <authorList>
            <person name="Ward L.M."/>
            <person name="Bertran E."/>
            <person name="Johnston D.T."/>
        </authorList>
    </citation>
    <scope>NUCLEOTIDE SEQUENCE [LARGE SCALE GENOMIC DNA]</scope>
    <source>
        <strain evidence="9 10">DSM 100025</strain>
    </source>
</reference>
<keyword evidence="6" id="KW-0949">S-adenosyl-L-methionine</keyword>
<dbReference type="PANTHER" id="PTHR43467">
    <property type="entry name" value="COBALT-PRECORRIN-2 C(20)-METHYLTRANSFERASE"/>
    <property type="match status" value="1"/>
</dbReference>
<evidence type="ECO:0000256" key="6">
    <source>
        <dbReference type="ARBA" id="ARBA00022691"/>
    </source>
</evidence>